<gene>
    <name evidence="1" type="ORF">EXIGLDRAFT_768654</name>
</gene>
<organism evidence="1 2">
    <name type="scientific">Exidia glandulosa HHB12029</name>
    <dbReference type="NCBI Taxonomy" id="1314781"/>
    <lineage>
        <taxon>Eukaryota</taxon>
        <taxon>Fungi</taxon>
        <taxon>Dikarya</taxon>
        <taxon>Basidiomycota</taxon>
        <taxon>Agaricomycotina</taxon>
        <taxon>Agaricomycetes</taxon>
        <taxon>Auriculariales</taxon>
        <taxon>Exidiaceae</taxon>
        <taxon>Exidia</taxon>
    </lineage>
</organism>
<evidence type="ECO:0000313" key="1">
    <source>
        <dbReference type="EMBL" id="KZV92824.1"/>
    </source>
</evidence>
<protein>
    <submittedName>
        <fullName evidence="1">Uncharacterized protein</fullName>
    </submittedName>
</protein>
<sequence>MESRCIRKAFVAAHRVNSVTISVSLLHDGHIDPPVVPTVTTVALACLLHRSSTTRSPRIWSSKSYV</sequence>
<keyword evidence="2" id="KW-1185">Reference proteome</keyword>
<name>A0A165I324_EXIGL</name>
<evidence type="ECO:0000313" key="2">
    <source>
        <dbReference type="Proteomes" id="UP000077266"/>
    </source>
</evidence>
<dbReference type="EMBL" id="KV426001">
    <property type="protein sequence ID" value="KZV92824.1"/>
    <property type="molecule type" value="Genomic_DNA"/>
</dbReference>
<accession>A0A165I324</accession>
<dbReference type="InParanoid" id="A0A165I324"/>
<proteinExistence type="predicted"/>
<dbReference type="AlphaFoldDB" id="A0A165I324"/>
<reference evidence="1 2" key="1">
    <citation type="journal article" date="2016" name="Mol. Biol. Evol.">
        <title>Comparative Genomics of Early-Diverging Mushroom-Forming Fungi Provides Insights into the Origins of Lignocellulose Decay Capabilities.</title>
        <authorList>
            <person name="Nagy L.G."/>
            <person name="Riley R."/>
            <person name="Tritt A."/>
            <person name="Adam C."/>
            <person name="Daum C."/>
            <person name="Floudas D."/>
            <person name="Sun H."/>
            <person name="Yadav J.S."/>
            <person name="Pangilinan J."/>
            <person name="Larsson K.H."/>
            <person name="Matsuura K."/>
            <person name="Barry K."/>
            <person name="Labutti K."/>
            <person name="Kuo R."/>
            <person name="Ohm R.A."/>
            <person name="Bhattacharya S.S."/>
            <person name="Shirouzu T."/>
            <person name="Yoshinaga Y."/>
            <person name="Martin F.M."/>
            <person name="Grigoriev I.V."/>
            <person name="Hibbett D.S."/>
        </authorList>
    </citation>
    <scope>NUCLEOTIDE SEQUENCE [LARGE SCALE GENOMIC DNA]</scope>
    <source>
        <strain evidence="1 2">HHB12029</strain>
    </source>
</reference>
<dbReference type="Proteomes" id="UP000077266">
    <property type="component" value="Unassembled WGS sequence"/>
</dbReference>